<gene>
    <name evidence="1" type="ORF">C4K03_3710</name>
</gene>
<name>A0A3G7U9A6_9PSED</name>
<evidence type="ECO:0008006" key="3">
    <source>
        <dbReference type="Google" id="ProtNLM"/>
    </source>
</evidence>
<reference evidence="1 2" key="1">
    <citation type="submission" date="2018-03" db="EMBL/GenBank/DDBJ databases">
        <title>Diversity of phytobeneficial traits revealed by whole-genome analysis of worldwide-isolated phenazine-producing Pseudomonas spp.</title>
        <authorList>
            <person name="Biessy A."/>
            <person name="Novinscak A."/>
            <person name="Blom J."/>
            <person name="Leger G."/>
            <person name="Thomashow L.S."/>
            <person name="Cazorla F.M."/>
            <person name="Josic D."/>
            <person name="Filion M."/>
        </authorList>
    </citation>
    <scope>NUCLEOTIDE SEQUENCE [LARGE SCALE GENOMIC DNA]</scope>
    <source>
        <strain evidence="1 2">30B</strain>
    </source>
</reference>
<dbReference type="EMBL" id="CP027754">
    <property type="protein sequence ID" value="AZE55863.1"/>
    <property type="molecule type" value="Genomic_DNA"/>
</dbReference>
<protein>
    <recommendedName>
        <fullName evidence="3">Tetratricopeptide repeat protein</fullName>
    </recommendedName>
</protein>
<sequence length="259" mass="29052">MSNSYRSLLMKKTTSTPIKYLVGLSALFISSLIYANASASLPDDNLDMYDAPKLIEQGKYNEAKTLLLREEKTITDISKLCTIYSSMLGLASISDNKEEGAKYASLFQKCYKENSNPYVFLGAMTLYFKGEHEKSIGIMDKLLVKINHELSEEKQSEFEVFADKNLISAIYRLKASDLLNRQDPQKAKPMIISFAEKSYEATPFGEAEVFLAAIYKLYGDTERSKSIIEKSDGRTTEAHTVDVILNLIKQKTNNASVSP</sequence>
<organism evidence="1 2">
    <name type="scientific">Pseudomonas synxantha</name>
    <dbReference type="NCBI Taxonomy" id="47883"/>
    <lineage>
        <taxon>Bacteria</taxon>
        <taxon>Pseudomonadati</taxon>
        <taxon>Pseudomonadota</taxon>
        <taxon>Gammaproteobacteria</taxon>
        <taxon>Pseudomonadales</taxon>
        <taxon>Pseudomonadaceae</taxon>
        <taxon>Pseudomonas</taxon>
    </lineage>
</organism>
<dbReference type="Proteomes" id="UP000268696">
    <property type="component" value="Chromosome"/>
</dbReference>
<accession>A0A3G7U9A6</accession>
<evidence type="ECO:0000313" key="2">
    <source>
        <dbReference type="Proteomes" id="UP000268696"/>
    </source>
</evidence>
<proteinExistence type="predicted"/>
<dbReference type="AlphaFoldDB" id="A0A3G7U9A6"/>
<dbReference type="RefSeq" id="WP_124378343.1">
    <property type="nucleotide sequence ID" value="NZ_CP027754.1"/>
</dbReference>
<evidence type="ECO:0000313" key="1">
    <source>
        <dbReference type="EMBL" id="AZE55863.1"/>
    </source>
</evidence>